<sequence length="110" mass="12184">MVIPAATSPLLNVSSSHCSSYSNIPCNSSIFALRCRDNRQLFHLLRMTVLLAGRQLSASARAFCIFRSLQPDVPLDLQGSNPAFGVLSTLFGDYNYKNKFTLLTLVQLQM</sequence>
<gene>
    <name evidence="1" type="ORF">PXEA_LOCUS20213</name>
</gene>
<evidence type="ECO:0000313" key="1">
    <source>
        <dbReference type="EMBL" id="VEL26773.1"/>
    </source>
</evidence>
<evidence type="ECO:0000313" key="2">
    <source>
        <dbReference type="Proteomes" id="UP000784294"/>
    </source>
</evidence>
<name>A0A448X362_9PLAT</name>
<dbReference type="Proteomes" id="UP000784294">
    <property type="component" value="Unassembled WGS sequence"/>
</dbReference>
<organism evidence="1 2">
    <name type="scientific">Protopolystoma xenopodis</name>
    <dbReference type="NCBI Taxonomy" id="117903"/>
    <lineage>
        <taxon>Eukaryota</taxon>
        <taxon>Metazoa</taxon>
        <taxon>Spiralia</taxon>
        <taxon>Lophotrochozoa</taxon>
        <taxon>Platyhelminthes</taxon>
        <taxon>Monogenea</taxon>
        <taxon>Polyopisthocotylea</taxon>
        <taxon>Polystomatidea</taxon>
        <taxon>Polystomatidae</taxon>
        <taxon>Protopolystoma</taxon>
    </lineage>
</organism>
<protein>
    <submittedName>
        <fullName evidence="1">Uncharacterized protein</fullName>
    </submittedName>
</protein>
<comment type="caution">
    <text evidence="1">The sequence shown here is derived from an EMBL/GenBank/DDBJ whole genome shotgun (WGS) entry which is preliminary data.</text>
</comment>
<dbReference type="AlphaFoldDB" id="A0A448X362"/>
<reference evidence="1" key="1">
    <citation type="submission" date="2018-11" db="EMBL/GenBank/DDBJ databases">
        <authorList>
            <consortium name="Pathogen Informatics"/>
        </authorList>
    </citation>
    <scope>NUCLEOTIDE SEQUENCE</scope>
</reference>
<proteinExistence type="predicted"/>
<keyword evidence="2" id="KW-1185">Reference proteome</keyword>
<accession>A0A448X362</accession>
<dbReference type="EMBL" id="CAAALY010082619">
    <property type="protein sequence ID" value="VEL26773.1"/>
    <property type="molecule type" value="Genomic_DNA"/>
</dbReference>